<dbReference type="Proteomes" id="UP000288102">
    <property type="component" value="Unassembled WGS sequence"/>
</dbReference>
<comment type="caution">
    <text evidence="3">The sequence shown here is derived from an EMBL/GenBank/DDBJ whole genome shotgun (WGS) entry which is preliminary data.</text>
</comment>
<evidence type="ECO:0000313" key="4">
    <source>
        <dbReference type="Proteomes" id="UP000288102"/>
    </source>
</evidence>
<protein>
    <submittedName>
        <fullName evidence="3">Uncharacterized protein</fullName>
    </submittedName>
</protein>
<dbReference type="AlphaFoldDB" id="A0A434AD64"/>
<organism evidence="3 4">
    <name type="scientific">Flavobacterium cupreum</name>
    <dbReference type="NCBI Taxonomy" id="2133766"/>
    <lineage>
        <taxon>Bacteria</taxon>
        <taxon>Pseudomonadati</taxon>
        <taxon>Bacteroidota</taxon>
        <taxon>Flavobacteriia</taxon>
        <taxon>Flavobacteriales</taxon>
        <taxon>Flavobacteriaceae</taxon>
        <taxon>Flavobacterium</taxon>
    </lineage>
</organism>
<keyword evidence="4" id="KW-1185">Reference proteome</keyword>
<dbReference type="Pfam" id="PF13289">
    <property type="entry name" value="SIR2_2"/>
    <property type="match status" value="1"/>
</dbReference>
<dbReference type="PANTHER" id="PTHR28623:SF1">
    <property type="entry name" value="PROTEIN FAM118B"/>
    <property type="match status" value="1"/>
</dbReference>
<sequence length="843" mass="98374">MNDSIKKLIKLLKEDRVIPVIGAGVSSAAANLPSWVTLIKMGFEYAESRYLNPDLISKGRKHLEDNNFLLASNYLKKVLNAPSFPYVNWIKDIFEDPIIESDSLINSILDLSTSIIATTNYDTLLSSINTLNLQKFIYSDHQLIFNAINKKENLIIHLHGIIEKPDSIILSDLDYKKLNKNLGYKTLLNKLLSDYHFLFIGCSKDGVMDNDFLPVFNFIKKWFPHSANQHFILLHEKEILSRNHIELLTECNIEAINFGNDYNHLPTFIQKINPNFEKKKYKLQTYQDKLVKDFKRVENNTNNFTDNKDEIDLFFINNFNSQFDWVNPEKIKILEKLLAEHNSSLVGKKEKLLFTQTIIKSVFKLTELREKIDLWLQFRETPEKLNPLNYINTAIIAYECLLRIPQEIIIDIKQSNEWGVLHNGFYNGYLGGFIDEVKRAKERGQNLEKKYNSDNYLFENLKRIIQSLKNFLELDADNFYVELEKATICKGLPLDFLAVVSDKEVIITDKHFKDTFASLPIDKKFPIFKISLLTVDLDMTVIGCNSNSCFSWNPKEDIFANIFYKSNEEIYNIEYHKKQNQIFIHEGNKILVLDNKFEITKIFSINETFSTFAIYSSGIVYLKGGDSTYKGDIILLYDLNGNLLQKLSYNNFMTELEKDTEISQRILKFEKEDPFLNFYAKIDVKSFQIINFNNREFLILNSRFKLEFDKEDSLIFILEISKNSITILKKIYLEDLNCSCMDYSANVQLLNLVFGFYDTSNNPIMCQEIILDLNLNILSTNNYQNSKEKKYETRDIYSCKFLDNKTIILSEEGKKTLLISTNTKEVIEYQLQDKQRINYITAT</sequence>
<name>A0A434AD64_9FLAO</name>
<dbReference type="PANTHER" id="PTHR28623">
    <property type="entry name" value="PROTEIN FAM118B"/>
    <property type="match status" value="1"/>
</dbReference>
<reference evidence="4" key="1">
    <citation type="journal article" date="2019" name="Syst. Appl. Microbiol.">
        <title>Flavobacterium circumlabens sp. nov. and Flavobacterium cupreum sp. nov., two psychrotrophic species isolated from Antarctic environmental samples.</title>
        <authorList>
            <person name="Kralova S."/>
            <person name="Busse H.-J."/>
            <person name="Svec P."/>
            <person name="Maslanova I."/>
            <person name="Stankova E."/>
            <person name="Bartak M."/>
            <person name="Sedlacek I."/>
        </authorList>
    </citation>
    <scope>NUCLEOTIDE SEQUENCE [LARGE SCALE GENOMIC DNA]</scope>
    <source>
        <strain evidence="4">CCM 8825</strain>
    </source>
</reference>
<gene>
    <name evidence="3" type="ORF">D0817_01320</name>
</gene>
<dbReference type="InterPro" id="IPR038916">
    <property type="entry name" value="FAM118"/>
</dbReference>
<accession>A0A434AD64</accession>
<dbReference type="OrthoDB" id="1688888at2"/>
<keyword evidence="1" id="KW-0597">Phosphoprotein</keyword>
<dbReference type="EMBL" id="QWDM01000001">
    <property type="protein sequence ID" value="RUT72283.1"/>
    <property type="molecule type" value="Genomic_DNA"/>
</dbReference>
<evidence type="ECO:0000256" key="2">
    <source>
        <dbReference type="ARBA" id="ARBA00022990"/>
    </source>
</evidence>
<evidence type="ECO:0000313" key="3">
    <source>
        <dbReference type="EMBL" id="RUT72283.1"/>
    </source>
</evidence>
<proteinExistence type="predicted"/>
<evidence type="ECO:0000256" key="1">
    <source>
        <dbReference type="ARBA" id="ARBA00022553"/>
    </source>
</evidence>
<keyword evidence="2" id="KW-0007">Acetylation</keyword>
<dbReference type="RefSeq" id="WP_127336583.1">
    <property type="nucleotide sequence ID" value="NZ_QWDM01000001.1"/>
</dbReference>